<comment type="caution">
    <text evidence="6">The sequence shown here is derived from an EMBL/GenBank/DDBJ whole genome shotgun (WGS) entry which is preliminary data.</text>
</comment>
<evidence type="ECO:0000256" key="4">
    <source>
        <dbReference type="SAM" id="SignalP"/>
    </source>
</evidence>
<organism evidence="6 7">
    <name type="scientific">Cafeteria roenbergensis</name>
    <name type="common">Marine flagellate</name>
    <dbReference type="NCBI Taxonomy" id="33653"/>
    <lineage>
        <taxon>Eukaryota</taxon>
        <taxon>Sar</taxon>
        <taxon>Stramenopiles</taxon>
        <taxon>Bigyra</taxon>
        <taxon>Opalozoa</taxon>
        <taxon>Bicosoecida</taxon>
        <taxon>Cafeteriaceae</taxon>
        <taxon>Cafeteria</taxon>
    </lineage>
</organism>
<dbReference type="PRINTS" id="PR00011">
    <property type="entry name" value="EGFLAMININ"/>
</dbReference>
<dbReference type="InterPro" id="IPR050969">
    <property type="entry name" value="Dev_Signal_Modulators"/>
</dbReference>
<dbReference type="CDD" id="cd00055">
    <property type="entry name" value="EGF_Lam"/>
    <property type="match status" value="1"/>
</dbReference>
<dbReference type="InterPro" id="IPR002049">
    <property type="entry name" value="LE_dom"/>
</dbReference>
<feature type="domain" description="EGF-like" evidence="5">
    <location>
        <begin position="760"/>
        <end position="793"/>
    </location>
</feature>
<keyword evidence="2 3" id="KW-1015">Disulfide bond</keyword>
<sequence>MGGAAAARAWAAVALATVLSFPAEATCPYHCHAPRGRCTLGSENVCECSDPWSAAPDCSRRSCPQGPAWFDYPQPDGSAHQLAECSNAGYCDGSTGVCVCQPGYTGDACQRSVCVADCSGHGECVSIRERAERYDGMQYKYKARYSSWDADMNFGCACHEGWTGPDCTMRLCPFGDDPMTQGTKEIQSVRTFADHRDEVQSILLTADYDIDEVQVVRVQDLKPATGDFPIIGTFALIFDTTDAGGACKICASKAVAKTTDIAMDAAATGSVGDSMREKMQDISPSVIDQVTVSRVDVTGTDSGGIPYEGFEWRITFVGDDIGGNVPQLQVTDLNIASGNDVKVTTWTEREGNEVNGTVSVVFDNTISRPAGGCFSKCFDGKFNVTVPYSARASELDTLIESLPNINQVSTEVRYIGGPGVLWLITFTRNYGDTAELECLHNTSLSGYNNISNPTCDVTTIQDGYFLNGTFALRLGGAVTPALPWNVTREAMAIAIDALDSTFGGINVTRGIYVTDVAAPWEWTGAYEWVVTWIGLKEDLKLELVVDANTTELNGAANEDIAVGTAARPVTFLEQDADETAEVNEVQILDCVCDQPCAGSVTLSLYGRILPRLSPNSSLLDLKAAIESIPEVDLVNITGFSNASGTLCDADGVTHAITFLANPGNVPPITLSNSAPMSIRSYLSPGNESFLVRHGDFRNGTHGGMSRDGSRVLQECSGRGFCNRVTGECACYSRWGDSDRVGVHQDAGFGQRKDCSRSTAHINDCPASCLGRGLCRGPTFVCACTSGFTGYACESRTCPTAAAWFDEARPVPDTGNTTSFVNSAVLSATDSASGVTYSAHREQGLTSSHRLATCGGQGVCNGASGVCVCAEGFTGSDCGSTTCSGQSLVKGQGGTELFAEGCSGHGSCISMGQAANASRDAITKESYVGEVLPYDEWDKDKNFGCSCERAAYTGPYHDSRGDYFGPDCKRSTCPAGADPERTEVAVDADGNRLVPYPSTLPVSPIEVSSDGRAFNVPGAGTRNLTREAQVAPRFARQRITCNASSGFVIMDFKGTPSVFILSNTSVTGPKGIEASLESMNAMRDVSVHPATSTRLYTGWFRNVTTFYDSNLNQTNTSIVPFNSTCTHRLPDSRDYLPLHGADGVEGTSSELESAECWPFQSLCGVTSDGEPHAVDVTFVSEHGRQPPIKLLSSNLKGGYISFQTVVEGSKESVECSRRGACDLNLGRCVCAPQFGSSNGAFDEGPLGDCGHRHALYGFVLPDMPAAGRSFRDL</sequence>
<dbReference type="InterPro" id="IPR000742">
    <property type="entry name" value="EGF"/>
</dbReference>
<keyword evidence="1 4" id="KW-0732">Signal</keyword>
<feature type="domain" description="EGF-like" evidence="5">
    <location>
        <begin position="76"/>
        <end position="110"/>
    </location>
</feature>
<feature type="signal peptide" evidence="4">
    <location>
        <begin position="1"/>
        <end position="25"/>
    </location>
</feature>
<dbReference type="PROSITE" id="PS01186">
    <property type="entry name" value="EGF_2"/>
    <property type="match status" value="3"/>
</dbReference>
<dbReference type="InterPro" id="IPR013111">
    <property type="entry name" value="EGF_extracell"/>
</dbReference>
<dbReference type="PANTHER" id="PTHR14949">
    <property type="entry name" value="EGF-LIKE-DOMAIN, MULTIPLE 7, 8"/>
    <property type="match status" value="1"/>
</dbReference>
<comment type="caution">
    <text evidence="3">Lacks conserved residue(s) required for the propagation of feature annotation.</text>
</comment>
<feature type="disulfide bond" evidence="3">
    <location>
        <begin position="100"/>
        <end position="109"/>
    </location>
</feature>
<dbReference type="Proteomes" id="UP000323011">
    <property type="component" value="Unassembled WGS sequence"/>
</dbReference>
<feature type="disulfide bond" evidence="3">
    <location>
        <begin position="783"/>
        <end position="792"/>
    </location>
</feature>
<dbReference type="PROSITE" id="PS50026">
    <property type="entry name" value="EGF_3"/>
    <property type="match status" value="2"/>
</dbReference>
<proteinExistence type="predicted"/>
<keyword evidence="3" id="KW-0245">EGF-like domain</keyword>
<gene>
    <name evidence="6" type="ORF">FNF29_03155</name>
</gene>
<dbReference type="SMART" id="SM00181">
    <property type="entry name" value="EGF"/>
    <property type="match status" value="5"/>
</dbReference>
<dbReference type="AlphaFoldDB" id="A0A5A8CNF0"/>
<dbReference type="PANTHER" id="PTHR14949:SF56">
    <property type="entry name" value="EGF-LIKE-DOMAIN, MULTIPLE 7"/>
    <property type="match status" value="1"/>
</dbReference>
<evidence type="ECO:0000256" key="2">
    <source>
        <dbReference type="ARBA" id="ARBA00023157"/>
    </source>
</evidence>
<feature type="chain" id="PRO_5022798010" description="EGF-like domain-containing protein" evidence="4">
    <location>
        <begin position="26"/>
        <end position="1272"/>
    </location>
</feature>
<dbReference type="Pfam" id="PF07974">
    <property type="entry name" value="EGF_2"/>
    <property type="match status" value="1"/>
</dbReference>
<dbReference type="Gene3D" id="2.10.25.10">
    <property type="entry name" value="Laminin"/>
    <property type="match status" value="1"/>
</dbReference>
<reference evidence="6 7" key="1">
    <citation type="submission" date="2019-07" db="EMBL/GenBank/DDBJ databases">
        <title>Genomes of Cafeteria roenbergensis.</title>
        <authorList>
            <person name="Fischer M.G."/>
            <person name="Hackl T."/>
            <person name="Roman M."/>
        </authorList>
    </citation>
    <scope>NUCLEOTIDE SEQUENCE [LARGE SCALE GENOMIC DNA]</scope>
    <source>
        <strain evidence="6 7">BVI</strain>
    </source>
</reference>
<accession>A0A5A8CNF0</accession>
<keyword evidence="7" id="KW-1185">Reference proteome</keyword>
<protein>
    <recommendedName>
        <fullName evidence="5">EGF-like domain-containing protein</fullName>
    </recommendedName>
</protein>
<name>A0A5A8CNF0_CAFRO</name>
<dbReference type="EMBL" id="VLTN01000016">
    <property type="protein sequence ID" value="KAA0153341.1"/>
    <property type="molecule type" value="Genomic_DNA"/>
</dbReference>
<evidence type="ECO:0000259" key="5">
    <source>
        <dbReference type="PROSITE" id="PS50026"/>
    </source>
</evidence>
<feature type="disulfide bond" evidence="3">
    <location>
        <begin position="764"/>
        <end position="774"/>
    </location>
</feature>
<dbReference type="PROSITE" id="PS00022">
    <property type="entry name" value="EGF_1"/>
    <property type="match status" value="3"/>
</dbReference>
<evidence type="ECO:0000256" key="3">
    <source>
        <dbReference type="PROSITE-ProRule" id="PRU00076"/>
    </source>
</evidence>
<evidence type="ECO:0000313" key="7">
    <source>
        <dbReference type="Proteomes" id="UP000323011"/>
    </source>
</evidence>
<evidence type="ECO:0000313" key="6">
    <source>
        <dbReference type="EMBL" id="KAA0153341.1"/>
    </source>
</evidence>
<evidence type="ECO:0000256" key="1">
    <source>
        <dbReference type="ARBA" id="ARBA00022729"/>
    </source>
</evidence>